<evidence type="ECO:0000256" key="1">
    <source>
        <dbReference type="ARBA" id="ARBA00000085"/>
    </source>
</evidence>
<evidence type="ECO:0000259" key="7">
    <source>
        <dbReference type="PROSITE" id="PS50109"/>
    </source>
</evidence>
<feature type="domain" description="PAC" evidence="9">
    <location>
        <begin position="320"/>
        <end position="372"/>
    </location>
</feature>
<dbReference type="Pfam" id="PF02518">
    <property type="entry name" value="HATPase_c"/>
    <property type="match status" value="1"/>
</dbReference>
<feature type="compositionally biased region" description="Polar residues" evidence="6">
    <location>
        <begin position="737"/>
        <end position="747"/>
    </location>
</feature>
<feature type="domain" description="PAS" evidence="8">
    <location>
        <begin position="247"/>
        <end position="303"/>
    </location>
</feature>
<evidence type="ECO:0000313" key="11">
    <source>
        <dbReference type="Proteomes" id="UP000259030"/>
    </source>
</evidence>
<protein>
    <recommendedName>
        <fullName evidence="2">histidine kinase</fullName>
        <ecNumber evidence="2">2.7.13.3</ecNumber>
    </recommendedName>
</protein>
<dbReference type="PROSITE" id="PS50112">
    <property type="entry name" value="PAS"/>
    <property type="match status" value="3"/>
</dbReference>
<dbReference type="STRING" id="317577.GCA_000419625_00281"/>
<dbReference type="SMART" id="SM00388">
    <property type="entry name" value="HisKA"/>
    <property type="match status" value="1"/>
</dbReference>
<feature type="domain" description="PAS" evidence="8">
    <location>
        <begin position="112"/>
        <end position="160"/>
    </location>
</feature>
<dbReference type="CDD" id="cd00082">
    <property type="entry name" value="HisKA"/>
    <property type="match status" value="1"/>
</dbReference>
<sequence>MTRTRQAFAQADAADFLQALPDPVLLIGPDGHAELNAAAQALLGPPGHASTWTALFPPAAAPQLHAAVDAAGRGEPSQLRLSLPSRTLPALVTVTPAGAGGALLHLRLPEETPEVAQTLLDDLGLGVVVQDRETRILDANAAALEILGLSLDELTGRTSVDPRWQTLTAEGEPFRPEERPVMRALQTGEAQRDVLYRVFNPRRGDWRWLNVTALPRWTAGQAQPDQVLSVLRDVTERHRLLQRLQDSEARFRTLVQATSQMVWTAAPDGEFRAPQPNWQAFTGQTEQEYLRQGWLDAIHPEDRAGTLAAWTAAVAQAGMYTTLHRIRRADGAYVPMQARAVPVCHADGSVREWIGTHTDVSAVQAAEAQLRASNASLEQRVAERTREMAEATRFSSLLLNAAGEGIFGLTLQGRAAFANPAAARSLGYGVERLIGADLHDLIHHHHESGEPHPKHECPIYLTLRDGETRRVEADTFWHADGRAIPVSYVVTPTRDHAGQITGAVTMFRDVTERRRAEEQLEHTLRELRRSNEDLSRFASIASHDLQEPLRTIGNYADLLSRRYQGQLDDRADRYLAFLREAVTRMQSLIQDLLHFSRLGRDDQPHETVTLDALMEQVQSNVRASLEGTGGRLTWETPHAVLGRPSLLLQLLTNLVGNALKFYQEGQPPVVTVRSEGNRRTVHVTVRDNGIGISSEYHERIFDIFQRLHGRAEYEGNGIGLAIGRKIAEYHGGTLRVESSSGQGSTFHLTLPAAPESPAPTPRETA</sequence>
<keyword evidence="5 10" id="KW-0418">Kinase</keyword>
<dbReference type="PROSITE" id="PS50109">
    <property type="entry name" value="HIS_KIN"/>
    <property type="match status" value="1"/>
</dbReference>
<evidence type="ECO:0000256" key="2">
    <source>
        <dbReference type="ARBA" id="ARBA00012438"/>
    </source>
</evidence>
<dbReference type="FunFam" id="3.30.565.10:FF:000006">
    <property type="entry name" value="Sensor histidine kinase WalK"/>
    <property type="match status" value="1"/>
</dbReference>
<dbReference type="PROSITE" id="PS50113">
    <property type="entry name" value="PAC"/>
    <property type="match status" value="3"/>
</dbReference>
<dbReference type="InterPro" id="IPR005467">
    <property type="entry name" value="His_kinase_dom"/>
</dbReference>
<evidence type="ECO:0000313" key="10">
    <source>
        <dbReference type="EMBL" id="ASN80333.1"/>
    </source>
</evidence>
<dbReference type="PANTHER" id="PTHR43304">
    <property type="entry name" value="PHYTOCHROME-LIKE PROTEIN CPH1"/>
    <property type="match status" value="1"/>
</dbReference>
<evidence type="ECO:0000259" key="9">
    <source>
        <dbReference type="PROSITE" id="PS50113"/>
    </source>
</evidence>
<dbReference type="EMBL" id="CP021081">
    <property type="protein sequence ID" value="ASN80333.1"/>
    <property type="molecule type" value="Genomic_DNA"/>
</dbReference>
<evidence type="ECO:0000256" key="3">
    <source>
        <dbReference type="ARBA" id="ARBA00022553"/>
    </source>
</evidence>
<dbReference type="InterPro" id="IPR000014">
    <property type="entry name" value="PAS"/>
</dbReference>
<dbReference type="SMART" id="SM00387">
    <property type="entry name" value="HATPase_c"/>
    <property type="match status" value="1"/>
</dbReference>
<dbReference type="EC" id="2.7.13.3" evidence="2"/>
<dbReference type="InterPro" id="IPR013655">
    <property type="entry name" value="PAS_fold_3"/>
</dbReference>
<evidence type="ECO:0000259" key="8">
    <source>
        <dbReference type="PROSITE" id="PS50112"/>
    </source>
</evidence>
<dbReference type="SUPFAM" id="SSF47384">
    <property type="entry name" value="Homodimeric domain of signal transducing histidine kinase"/>
    <property type="match status" value="1"/>
</dbReference>
<dbReference type="InterPro" id="IPR036097">
    <property type="entry name" value="HisK_dim/P_sf"/>
</dbReference>
<dbReference type="SUPFAM" id="SSF55785">
    <property type="entry name" value="PYP-like sensor domain (PAS domain)"/>
    <property type="match status" value="3"/>
</dbReference>
<dbReference type="Pfam" id="PF00989">
    <property type="entry name" value="PAS"/>
    <property type="match status" value="1"/>
</dbReference>
<dbReference type="AlphaFoldDB" id="A0A221SUN4"/>
<name>A0A221SUN4_9DEIO</name>
<keyword evidence="11" id="KW-1185">Reference proteome</keyword>
<dbReference type="InterPro" id="IPR035965">
    <property type="entry name" value="PAS-like_dom_sf"/>
</dbReference>
<feature type="domain" description="PAC" evidence="9">
    <location>
        <begin position="464"/>
        <end position="522"/>
    </location>
</feature>
<dbReference type="KEGG" id="dfc:DFI_04285"/>
<keyword evidence="4" id="KW-0808">Transferase</keyword>
<dbReference type="Gene3D" id="1.10.287.130">
    <property type="match status" value="1"/>
</dbReference>
<dbReference type="GO" id="GO:0006355">
    <property type="term" value="P:regulation of DNA-templated transcription"/>
    <property type="evidence" value="ECO:0007669"/>
    <property type="project" value="InterPro"/>
</dbReference>
<organism evidence="10 11">
    <name type="scientific">Deinococcus ficus</name>
    <dbReference type="NCBI Taxonomy" id="317577"/>
    <lineage>
        <taxon>Bacteria</taxon>
        <taxon>Thermotogati</taxon>
        <taxon>Deinococcota</taxon>
        <taxon>Deinococci</taxon>
        <taxon>Deinococcales</taxon>
        <taxon>Deinococcaceae</taxon>
        <taxon>Deinococcus</taxon>
    </lineage>
</organism>
<feature type="domain" description="Histidine kinase" evidence="7">
    <location>
        <begin position="540"/>
        <end position="754"/>
    </location>
</feature>
<feature type="domain" description="PAS" evidence="8">
    <location>
        <begin position="398"/>
        <end position="443"/>
    </location>
</feature>
<dbReference type="InterPro" id="IPR036890">
    <property type="entry name" value="HATPase_C_sf"/>
</dbReference>
<dbReference type="InterPro" id="IPR001610">
    <property type="entry name" value="PAC"/>
</dbReference>
<dbReference type="PRINTS" id="PR00344">
    <property type="entry name" value="BCTRLSENSOR"/>
</dbReference>
<dbReference type="InterPro" id="IPR004358">
    <property type="entry name" value="Sig_transdc_His_kin-like_C"/>
</dbReference>
<feature type="compositionally biased region" description="Pro residues" evidence="6">
    <location>
        <begin position="754"/>
        <end position="765"/>
    </location>
</feature>
<dbReference type="Gene3D" id="3.30.565.10">
    <property type="entry name" value="Histidine kinase-like ATPase, C-terminal domain"/>
    <property type="match status" value="1"/>
</dbReference>
<feature type="domain" description="PAC" evidence="9">
    <location>
        <begin position="192"/>
        <end position="246"/>
    </location>
</feature>
<evidence type="ECO:0000256" key="4">
    <source>
        <dbReference type="ARBA" id="ARBA00022679"/>
    </source>
</evidence>
<feature type="region of interest" description="Disordered" evidence="6">
    <location>
        <begin position="737"/>
        <end position="765"/>
    </location>
</feature>
<dbReference type="InterPro" id="IPR003661">
    <property type="entry name" value="HisK_dim/P_dom"/>
</dbReference>
<dbReference type="InterPro" id="IPR013656">
    <property type="entry name" value="PAS_4"/>
</dbReference>
<reference evidence="10 11" key="1">
    <citation type="submission" date="2017-05" db="EMBL/GenBank/DDBJ databases">
        <title>The complete genome sequence of Deinococcus ficus isolated from the rhizosphere of the Ficus religiosa L. in Taiwan.</title>
        <authorList>
            <person name="Wu K.-M."/>
            <person name="Liao T.-L."/>
            <person name="Liu Y.-M."/>
            <person name="Young C.-C."/>
            <person name="Tsai S.-F."/>
        </authorList>
    </citation>
    <scope>NUCLEOTIDE SEQUENCE [LARGE SCALE GENOMIC DNA]</scope>
    <source>
        <strain evidence="10 11">CC-FR2-10</strain>
    </source>
</reference>
<comment type="catalytic activity">
    <reaction evidence="1">
        <text>ATP + protein L-histidine = ADP + protein N-phospho-L-histidine.</text>
        <dbReference type="EC" id="2.7.13.3"/>
    </reaction>
</comment>
<dbReference type="InterPro" id="IPR052162">
    <property type="entry name" value="Sensor_kinase/Photoreceptor"/>
</dbReference>
<dbReference type="SMART" id="SM00086">
    <property type="entry name" value="PAC"/>
    <property type="match status" value="3"/>
</dbReference>
<dbReference type="Proteomes" id="UP000259030">
    <property type="component" value="Chromosome"/>
</dbReference>
<dbReference type="PANTHER" id="PTHR43304:SF1">
    <property type="entry name" value="PAC DOMAIN-CONTAINING PROTEIN"/>
    <property type="match status" value="1"/>
</dbReference>
<dbReference type="CDD" id="cd00130">
    <property type="entry name" value="PAS"/>
    <property type="match status" value="2"/>
</dbReference>
<dbReference type="Gene3D" id="3.30.450.20">
    <property type="entry name" value="PAS domain"/>
    <property type="match status" value="3"/>
</dbReference>
<dbReference type="RefSeq" id="WP_051307464.1">
    <property type="nucleotide sequence ID" value="NZ_CP021081.1"/>
</dbReference>
<dbReference type="InterPro" id="IPR000700">
    <property type="entry name" value="PAS-assoc_C"/>
</dbReference>
<gene>
    <name evidence="10" type="ORF">DFI_04285</name>
</gene>
<dbReference type="InterPro" id="IPR003594">
    <property type="entry name" value="HATPase_dom"/>
</dbReference>
<dbReference type="InterPro" id="IPR013767">
    <property type="entry name" value="PAS_fold"/>
</dbReference>
<dbReference type="SMART" id="SM00091">
    <property type="entry name" value="PAS"/>
    <property type="match status" value="4"/>
</dbReference>
<dbReference type="Pfam" id="PF08447">
    <property type="entry name" value="PAS_3"/>
    <property type="match status" value="1"/>
</dbReference>
<keyword evidence="3" id="KW-0597">Phosphoprotein</keyword>
<dbReference type="SUPFAM" id="SSF55874">
    <property type="entry name" value="ATPase domain of HSP90 chaperone/DNA topoisomerase II/histidine kinase"/>
    <property type="match status" value="1"/>
</dbReference>
<dbReference type="Pfam" id="PF08448">
    <property type="entry name" value="PAS_4"/>
    <property type="match status" value="1"/>
</dbReference>
<dbReference type="NCBIfam" id="TIGR00229">
    <property type="entry name" value="sensory_box"/>
    <property type="match status" value="3"/>
</dbReference>
<evidence type="ECO:0000256" key="6">
    <source>
        <dbReference type="SAM" id="MobiDB-lite"/>
    </source>
</evidence>
<proteinExistence type="predicted"/>
<dbReference type="Pfam" id="PF00512">
    <property type="entry name" value="HisKA"/>
    <property type="match status" value="1"/>
</dbReference>
<dbReference type="FunFam" id="3.30.450.20:FF:000099">
    <property type="entry name" value="Sensory box sensor histidine kinase"/>
    <property type="match status" value="1"/>
</dbReference>
<evidence type="ECO:0000256" key="5">
    <source>
        <dbReference type="ARBA" id="ARBA00022777"/>
    </source>
</evidence>
<dbReference type="GO" id="GO:0000155">
    <property type="term" value="F:phosphorelay sensor kinase activity"/>
    <property type="evidence" value="ECO:0007669"/>
    <property type="project" value="InterPro"/>
</dbReference>
<accession>A0A221SUN4</accession>